<proteinExistence type="predicted"/>
<keyword evidence="2" id="KW-1185">Reference proteome</keyword>
<protein>
    <submittedName>
        <fullName evidence="1">Uncharacterized protein</fullName>
    </submittedName>
</protein>
<gene>
    <name evidence="1" type="ORF">GCM10009843_19980</name>
</gene>
<comment type="caution">
    <text evidence="1">The sequence shown here is derived from an EMBL/GenBank/DDBJ whole genome shotgun (WGS) entry which is preliminary data.</text>
</comment>
<name>A0ABN2Y944_9ACTN</name>
<reference evidence="1 2" key="1">
    <citation type="journal article" date="2019" name="Int. J. Syst. Evol. Microbiol.">
        <title>The Global Catalogue of Microorganisms (GCM) 10K type strain sequencing project: providing services to taxonomists for standard genome sequencing and annotation.</title>
        <authorList>
            <consortium name="The Broad Institute Genomics Platform"/>
            <consortium name="The Broad Institute Genome Sequencing Center for Infectious Disease"/>
            <person name="Wu L."/>
            <person name="Ma J."/>
        </authorList>
    </citation>
    <scope>NUCLEOTIDE SEQUENCE [LARGE SCALE GENOMIC DNA]</scope>
    <source>
        <strain evidence="1 2">JCM 16021</strain>
    </source>
</reference>
<accession>A0ABN2Y944</accession>
<dbReference type="RefSeq" id="WP_344303562.1">
    <property type="nucleotide sequence ID" value="NZ_BAAAQQ010000011.1"/>
</dbReference>
<evidence type="ECO:0000313" key="2">
    <source>
        <dbReference type="Proteomes" id="UP001500575"/>
    </source>
</evidence>
<dbReference type="EMBL" id="BAAAQQ010000011">
    <property type="protein sequence ID" value="GAA2123857.1"/>
    <property type="molecule type" value="Genomic_DNA"/>
</dbReference>
<organism evidence="1 2">
    <name type="scientific">Nocardioides bigeumensis</name>
    <dbReference type="NCBI Taxonomy" id="433657"/>
    <lineage>
        <taxon>Bacteria</taxon>
        <taxon>Bacillati</taxon>
        <taxon>Actinomycetota</taxon>
        <taxon>Actinomycetes</taxon>
        <taxon>Propionibacteriales</taxon>
        <taxon>Nocardioidaceae</taxon>
        <taxon>Nocardioides</taxon>
    </lineage>
</organism>
<evidence type="ECO:0000313" key="1">
    <source>
        <dbReference type="EMBL" id="GAA2123857.1"/>
    </source>
</evidence>
<sequence length="66" mass="7261">MGKGHGKAKAAKKVAKPKAKCCVSKDRCSRCPIRMLKEGTLPLGYTVKKRKLVKVKKLKKKQPLAA</sequence>
<dbReference type="Proteomes" id="UP001500575">
    <property type="component" value="Unassembled WGS sequence"/>
</dbReference>